<feature type="chain" id="PRO_5011476468" evidence="2">
    <location>
        <begin position="20"/>
        <end position="354"/>
    </location>
</feature>
<dbReference type="InterPro" id="IPR030392">
    <property type="entry name" value="S74_ICA"/>
</dbReference>
<organism evidence="4 5">
    <name type="scientific">Pseudarcicella hirudinis</name>
    <dbReference type="NCBI Taxonomy" id="1079859"/>
    <lineage>
        <taxon>Bacteria</taxon>
        <taxon>Pseudomonadati</taxon>
        <taxon>Bacteroidota</taxon>
        <taxon>Cytophagia</taxon>
        <taxon>Cytophagales</taxon>
        <taxon>Flectobacillaceae</taxon>
        <taxon>Pseudarcicella</taxon>
    </lineage>
</organism>
<dbReference type="Pfam" id="PF13884">
    <property type="entry name" value="Peptidase_S74"/>
    <property type="match status" value="1"/>
</dbReference>
<evidence type="ECO:0000313" key="5">
    <source>
        <dbReference type="Proteomes" id="UP000199306"/>
    </source>
</evidence>
<dbReference type="RefSeq" id="WP_143095138.1">
    <property type="nucleotide sequence ID" value="NZ_FOXH01000002.1"/>
</dbReference>
<evidence type="ECO:0000313" key="4">
    <source>
        <dbReference type="EMBL" id="SFP22514.1"/>
    </source>
</evidence>
<protein>
    <submittedName>
        <fullName evidence="4">Chaperone of endosialidase</fullName>
    </submittedName>
</protein>
<keyword evidence="1" id="KW-0175">Coiled coil</keyword>
<name>A0A1I5NL57_9BACT</name>
<accession>A0A1I5NL57</accession>
<evidence type="ECO:0000256" key="2">
    <source>
        <dbReference type="SAM" id="SignalP"/>
    </source>
</evidence>
<evidence type="ECO:0000256" key="1">
    <source>
        <dbReference type="SAM" id="Coils"/>
    </source>
</evidence>
<dbReference type="Proteomes" id="UP000199306">
    <property type="component" value="Unassembled WGS sequence"/>
</dbReference>
<keyword evidence="2" id="KW-0732">Signal</keyword>
<dbReference type="STRING" id="1079859.SAMN04515674_1024"/>
<evidence type="ECO:0000259" key="3">
    <source>
        <dbReference type="PROSITE" id="PS51688"/>
    </source>
</evidence>
<sequence length="354" mass="37873">MKKLSILCALVLMGTTAFAQQRISDGTANAAINPDAVVEMQSNNKGMLLPRVALTGTANAAPLSAHVAGMHIYNTATVGDVKPGEYYNNGTKWVSIGGTGWYLSGTTTDAGDNKTNDIYRNGEITAVQSGFTNNAAANHSFGTLGRGLIELCSTGTIYIDFKDNSADDFDGRLTYNPSAGEFDFWKYSGGSFPQAFIGAGGYKGKAGINATAFSNTFNFNWTGGALEAWIDATKVGNVSLTSDRRLKSNIAPYSFSALEKVARLKPVTFYYKDIPNSIFKADSQQKLGFIADELQQVVPSAVSGEKDAVTTDGQIQPQTLNLAPVVSLLTKAIQEQQAQIEALKKQVEALQEKK</sequence>
<feature type="domain" description="Peptidase S74" evidence="3">
    <location>
        <begin position="242"/>
        <end position="347"/>
    </location>
</feature>
<reference evidence="4 5" key="1">
    <citation type="submission" date="2016-10" db="EMBL/GenBank/DDBJ databases">
        <authorList>
            <person name="de Groot N.N."/>
        </authorList>
    </citation>
    <scope>NUCLEOTIDE SEQUENCE [LARGE SCALE GENOMIC DNA]</scope>
    <source>
        <strain evidence="5">E92,LMG 26720,CCM 7988</strain>
    </source>
</reference>
<dbReference type="AlphaFoldDB" id="A0A1I5NL57"/>
<feature type="signal peptide" evidence="2">
    <location>
        <begin position="1"/>
        <end position="19"/>
    </location>
</feature>
<proteinExistence type="predicted"/>
<dbReference type="OrthoDB" id="910903at2"/>
<dbReference type="EMBL" id="FOXH01000002">
    <property type="protein sequence ID" value="SFP22514.1"/>
    <property type="molecule type" value="Genomic_DNA"/>
</dbReference>
<feature type="coiled-coil region" evidence="1">
    <location>
        <begin position="326"/>
        <end position="353"/>
    </location>
</feature>
<dbReference type="PROSITE" id="PS51688">
    <property type="entry name" value="ICA"/>
    <property type="match status" value="1"/>
</dbReference>
<gene>
    <name evidence="4" type="ORF">SAMN04515674_1024</name>
</gene>
<keyword evidence="5" id="KW-1185">Reference proteome</keyword>